<protein>
    <submittedName>
        <fullName evidence="2">Uncharacterized protein</fullName>
    </submittedName>
</protein>
<gene>
    <name evidence="2" type="ORF">S12H4_59347</name>
</gene>
<name>X1W2X7_9ZZZZ</name>
<evidence type="ECO:0000313" key="2">
    <source>
        <dbReference type="EMBL" id="GAJ24475.1"/>
    </source>
</evidence>
<comment type="caution">
    <text evidence="2">The sequence shown here is derived from an EMBL/GenBank/DDBJ whole genome shotgun (WGS) entry which is preliminary data.</text>
</comment>
<sequence>MGTLIEVLLKLVSKVFVFVFIGYLIGKVKVEFVKPLISVVIEGSLYVLIPFFFLLSMWESSADLLIARNVA</sequence>
<proteinExistence type="predicted"/>
<organism evidence="2">
    <name type="scientific">marine sediment metagenome</name>
    <dbReference type="NCBI Taxonomy" id="412755"/>
    <lineage>
        <taxon>unclassified sequences</taxon>
        <taxon>metagenomes</taxon>
        <taxon>ecological metagenomes</taxon>
    </lineage>
</organism>
<dbReference type="EMBL" id="BARW01038756">
    <property type="protein sequence ID" value="GAJ24475.1"/>
    <property type="molecule type" value="Genomic_DNA"/>
</dbReference>
<accession>X1W2X7</accession>
<keyword evidence="1" id="KW-0472">Membrane</keyword>
<feature type="transmembrane region" description="Helical" evidence="1">
    <location>
        <begin position="7"/>
        <end position="25"/>
    </location>
</feature>
<keyword evidence="1" id="KW-1133">Transmembrane helix</keyword>
<feature type="non-terminal residue" evidence="2">
    <location>
        <position position="71"/>
    </location>
</feature>
<feature type="transmembrane region" description="Helical" evidence="1">
    <location>
        <begin position="37"/>
        <end position="58"/>
    </location>
</feature>
<keyword evidence="1" id="KW-0812">Transmembrane</keyword>
<reference evidence="2" key="1">
    <citation type="journal article" date="2014" name="Front. Microbiol.">
        <title>High frequency of phylogenetically diverse reductive dehalogenase-homologous genes in deep subseafloor sedimentary metagenomes.</title>
        <authorList>
            <person name="Kawai M."/>
            <person name="Futagami T."/>
            <person name="Toyoda A."/>
            <person name="Takaki Y."/>
            <person name="Nishi S."/>
            <person name="Hori S."/>
            <person name="Arai W."/>
            <person name="Tsubouchi T."/>
            <person name="Morono Y."/>
            <person name="Uchiyama I."/>
            <person name="Ito T."/>
            <person name="Fujiyama A."/>
            <person name="Inagaki F."/>
            <person name="Takami H."/>
        </authorList>
    </citation>
    <scope>NUCLEOTIDE SEQUENCE</scope>
    <source>
        <strain evidence="2">Expedition CK06-06</strain>
    </source>
</reference>
<dbReference type="AlphaFoldDB" id="X1W2X7"/>
<evidence type="ECO:0000256" key="1">
    <source>
        <dbReference type="SAM" id="Phobius"/>
    </source>
</evidence>